<feature type="disulfide bond" evidence="1">
    <location>
        <begin position="141"/>
        <end position="150"/>
    </location>
</feature>
<keyword evidence="1" id="KW-1015">Disulfide bond</keyword>
<dbReference type="EMBL" id="CACRXK020000672">
    <property type="protein sequence ID" value="CAB3983894.1"/>
    <property type="molecule type" value="Genomic_DNA"/>
</dbReference>
<dbReference type="AlphaFoldDB" id="A0A7D9HG39"/>
<dbReference type="OrthoDB" id="5954791at2759"/>
<comment type="caution">
    <text evidence="3">The sequence shown here is derived from an EMBL/GenBank/DDBJ whole genome shotgun (WGS) entry which is preliminary data.</text>
</comment>
<evidence type="ECO:0000256" key="1">
    <source>
        <dbReference type="PROSITE-ProRule" id="PRU00076"/>
    </source>
</evidence>
<gene>
    <name evidence="3" type="ORF">PACLA_8A002493</name>
</gene>
<dbReference type="Proteomes" id="UP001152795">
    <property type="component" value="Unassembled WGS sequence"/>
</dbReference>
<dbReference type="CDD" id="cd00054">
    <property type="entry name" value="EGF_CA"/>
    <property type="match status" value="1"/>
</dbReference>
<keyword evidence="4" id="KW-1185">Reference proteome</keyword>
<keyword evidence="1" id="KW-0245">EGF-like domain</keyword>
<dbReference type="PROSITE" id="PS50026">
    <property type="entry name" value="EGF_3"/>
    <property type="match status" value="1"/>
</dbReference>
<sequence length="417" mass="47647">MFNSQPQFTIKAVNHKAFDNSCLIDAFNISSGNIAACLEHCLENCRCQSFQICENTKCQLCSSHKKENSSLLHDKDGCIYATYEMRHLTETFQRLDEQCLAGISCPMKYNCCQQSGLCPENKTCKPINSQEQPWKRFTCECPEGYHGNNCDEPITSCGGYLDGPRKSGMHKVMDSEKSVYEVYCHFESDVAWTLVQSYSFANGSYRSKFKQFRKSLAKSHPVSENALTWSGYRLSKRRMESIKNNSTFLQFTCDYEKYRSINKSDYVQIQLRNIKTRSGDENVDVLELNQYTTYVTIGNGRGKIGKYDLSGCRIERLHQQTNFSVPLHVDIYRVRPTCKFYDQSCSSSGLTSQYFGSYSNSDCVKKVHRCVNSQNSTTQLWFGDTKTSRDSVETSEDESHVRTVETSGDESHVHTVN</sequence>
<feature type="region of interest" description="Disordered" evidence="2">
    <location>
        <begin position="387"/>
        <end position="417"/>
    </location>
</feature>
<dbReference type="PROSITE" id="PS01186">
    <property type="entry name" value="EGF_2"/>
    <property type="match status" value="1"/>
</dbReference>
<evidence type="ECO:0000313" key="3">
    <source>
        <dbReference type="EMBL" id="CAB3983894.1"/>
    </source>
</evidence>
<evidence type="ECO:0000313" key="4">
    <source>
        <dbReference type="Proteomes" id="UP001152795"/>
    </source>
</evidence>
<comment type="caution">
    <text evidence="1">Lacks conserved residue(s) required for the propagation of feature annotation.</text>
</comment>
<reference evidence="3" key="1">
    <citation type="submission" date="2020-04" db="EMBL/GenBank/DDBJ databases">
        <authorList>
            <person name="Alioto T."/>
            <person name="Alioto T."/>
            <person name="Gomez Garrido J."/>
        </authorList>
    </citation>
    <scope>NUCLEOTIDE SEQUENCE</scope>
    <source>
        <strain evidence="3">A484AB</strain>
    </source>
</reference>
<protein>
    <submittedName>
        <fullName evidence="3">Versican core</fullName>
    </submittedName>
</protein>
<organism evidence="3 4">
    <name type="scientific">Paramuricea clavata</name>
    <name type="common">Red gorgonian</name>
    <name type="synonym">Violescent sea-whip</name>
    <dbReference type="NCBI Taxonomy" id="317549"/>
    <lineage>
        <taxon>Eukaryota</taxon>
        <taxon>Metazoa</taxon>
        <taxon>Cnidaria</taxon>
        <taxon>Anthozoa</taxon>
        <taxon>Octocorallia</taxon>
        <taxon>Malacalcyonacea</taxon>
        <taxon>Plexauridae</taxon>
        <taxon>Paramuricea</taxon>
    </lineage>
</organism>
<dbReference type="InterPro" id="IPR000742">
    <property type="entry name" value="EGF"/>
</dbReference>
<name>A0A7D9HG39_PARCT</name>
<dbReference type="PROSITE" id="PS00022">
    <property type="entry name" value="EGF_1"/>
    <property type="match status" value="1"/>
</dbReference>
<accession>A0A7D9HG39</accession>
<evidence type="ECO:0000256" key="2">
    <source>
        <dbReference type="SAM" id="MobiDB-lite"/>
    </source>
</evidence>
<proteinExistence type="predicted"/>